<keyword evidence="3" id="KW-0812">Transmembrane</keyword>
<name>A0A8S0V135_OLEEU</name>
<feature type="region of interest" description="Disordered" evidence="2">
    <location>
        <begin position="1"/>
        <end position="51"/>
    </location>
</feature>
<dbReference type="Proteomes" id="UP000594638">
    <property type="component" value="Unassembled WGS sequence"/>
</dbReference>
<evidence type="ECO:0000256" key="1">
    <source>
        <dbReference type="SAM" id="Coils"/>
    </source>
</evidence>
<evidence type="ECO:0000256" key="2">
    <source>
        <dbReference type="SAM" id="MobiDB-lite"/>
    </source>
</evidence>
<dbReference type="EMBL" id="CACTIH010009099">
    <property type="protein sequence ID" value="CAA3023948.1"/>
    <property type="molecule type" value="Genomic_DNA"/>
</dbReference>
<comment type="caution">
    <text evidence="4">The sequence shown here is derived from an EMBL/GenBank/DDBJ whole genome shotgun (WGS) entry which is preliminary data.</text>
</comment>
<dbReference type="PANTHER" id="PTHR34562:SF8">
    <property type="entry name" value="WPP DOMAIN-INTERACTING PROTEIN 1"/>
    <property type="match status" value="1"/>
</dbReference>
<evidence type="ECO:0000256" key="3">
    <source>
        <dbReference type="SAM" id="Phobius"/>
    </source>
</evidence>
<gene>
    <name evidence="4" type="ORF">OLEA9_A025940</name>
</gene>
<accession>A0A8S0V135</accession>
<proteinExistence type="predicted"/>
<organism evidence="4 5">
    <name type="scientific">Olea europaea subsp. europaea</name>
    <dbReference type="NCBI Taxonomy" id="158383"/>
    <lineage>
        <taxon>Eukaryota</taxon>
        <taxon>Viridiplantae</taxon>
        <taxon>Streptophyta</taxon>
        <taxon>Embryophyta</taxon>
        <taxon>Tracheophyta</taxon>
        <taxon>Spermatophyta</taxon>
        <taxon>Magnoliopsida</taxon>
        <taxon>eudicotyledons</taxon>
        <taxon>Gunneridae</taxon>
        <taxon>Pentapetalae</taxon>
        <taxon>asterids</taxon>
        <taxon>lamiids</taxon>
        <taxon>Lamiales</taxon>
        <taxon>Oleaceae</taxon>
        <taxon>Oleeae</taxon>
        <taxon>Olea</taxon>
    </lineage>
</organism>
<reference evidence="4 5" key="1">
    <citation type="submission" date="2019-12" db="EMBL/GenBank/DDBJ databases">
        <authorList>
            <person name="Alioto T."/>
            <person name="Alioto T."/>
            <person name="Gomez Garrido J."/>
        </authorList>
    </citation>
    <scope>NUCLEOTIDE SEQUENCE [LARGE SCALE GENOMIC DNA]</scope>
</reference>
<dbReference type="InterPro" id="IPR044696">
    <property type="entry name" value="WIP1/2/3"/>
</dbReference>
<evidence type="ECO:0000313" key="4">
    <source>
        <dbReference type="EMBL" id="CAA3023948.1"/>
    </source>
</evidence>
<protein>
    <submittedName>
        <fullName evidence="4">Uncharacterized protein</fullName>
    </submittedName>
</protein>
<feature type="coiled-coil region" evidence="1">
    <location>
        <begin position="183"/>
        <end position="210"/>
    </location>
</feature>
<dbReference type="Gramene" id="OE9A025940T1">
    <property type="protein sequence ID" value="OE9A025940C1"/>
    <property type="gene ID" value="OE9A025940"/>
</dbReference>
<keyword evidence="3" id="KW-1133">Transmembrane helix</keyword>
<dbReference type="PANTHER" id="PTHR34562">
    <property type="entry name" value="WPP DOMAIN-INTERACTING PROTEIN 2"/>
    <property type="match status" value="1"/>
</dbReference>
<keyword evidence="5" id="KW-1185">Reference proteome</keyword>
<feature type="compositionally biased region" description="Polar residues" evidence="2">
    <location>
        <begin position="8"/>
        <end position="18"/>
    </location>
</feature>
<sequence>MEPKGNDFATSNGIQSGRSLYYDGGNGDELHAGERQAYNRNNDGGFEDISREDMIDRSSCEVRGEGSENHGSTDLDPLVQSIYKLQSAKEALEKEVLKFREVGLLDGALQDLPSDFATIDLELQLKEAVNRKYTGPELEDFFRLKIEAEVEYLAISRTVQKLRVESVDQITLLREKTTLASEQAQMMNMLENTKNKASMLKKEADKLVNSSEDIACADEKLKLQMGICQYTSYFLVQLVMLVLILGFFIFHISPNYSWVVPT</sequence>
<keyword evidence="1" id="KW-0175">Coiled coil</keyword>
<dbReference type="OrthoDB" id="680851at2759"/>
<feature type="transmembrane region" description="Helical" evidence="3">
    <location>
        <begin position="230"/>
        <end position="252"/>
    </location>
</feature>
<dbReference type="AlphaFoldDB" id="A0A8S0V135"/>
<keyword evidence="3" id="KW-0472">Membrane</keyword>
<evidence type="ECO:0000313" key="5">
    <source>
        <dbReference type="Proteomes" id="UP000594638"/>
    </source>
</evidence>